<gene>
    <name evidence="6" type="ORF">BVTX09c15_017</name>
    <name evidence="7" type="ORF">BVTX09c5_017</name>
</gene>
<evidence type="ECO:0000313" key="7">
    <source>
        <dbReference type="EMBL" id="AKC03315.1"/>
    </source>
</evidence>
<organism evidence="7 8">
    <name type="scientific">Bovine papular stomatitis virus</name>
    <dbReference type="NCBI Taxonomy" id="129727"/>
    <lineage>
        <taxon>Viruses</taxon>
        <taxon>Varidnaviria</taxon>
        <taxon>Bamfordvirae</taxon>
        <taxon>Nucleocytoviricota</taxon>
        <taxon>Pokkesviricetes</taxon>
        <taxon>Chitovirales</taxon>
        <taxon>Poxviridae</taxon>
        <taxon>Chordopoxvirinae</taxon>
        <taxon>Parapoxvirus</taxon>
        <taxon>Parapoxvirus bovinestomatitis</taxon>
    </lineage>
</organism>
<keyword evidence="3 7" id="KW-0238">DNA-binding</keyword>
<dbReference type="PIRSF" id="PIRSF003688">
    <property type="entry name" value="VAC_PP"/>
    <property type="match status" value="1"/>
</dbReference>
<evidence type="ECO:0000256" key="2">
    <source>
        <dbReference type="ARBA" id="ARBA00022921"/>
    </source>
</evidence>
<evidence type="ECO:0000256" key="1">
    <source>
        <dbReference type="ARBA" id="ARBA00022553"/>
    </source>
</evidence>
<evidence type="ECO:0000313" key="6">
    <source>
        <dbReference type="EMBL" id="AKC03186.1"/>
    </source>
</evidence>
<evidence type="ECO:0000313" key="9">
    <source>
        <dbReference type="Proteomes" id="UP000152300"/>
    </source>
</evidence>
<evidence type="ECO:0000256" key="4">
    <source>
        <dbReference type="ARBA" id="ARBA00034718"/>
    </source>
</evidence>
<name>A0A0E3T7F0_9POXV</name>
<dbReference type="EMBL" id="KM875471">
    <property type="protein sequence ID" value="AKC03315.1"/>
    <property type="molecule type" value="Genomic_DNA"/>
</dbReference>
<dbReference type="Pfam" id="PF04767">
    <property type="entry name" value="Pox_F17"/>
    <property type="match status" value="1"/>
</dbReference>
<reference evidence="8 9" key="1">
    <citation type="journal article" date="2015" name="Arch. Virol.">
        <title>Coinfection with multiple strains of bovine papular stomatitis virus.</title>
        <authorList>
            <person name="Huang T."/>
            <person name="Tulman E.R."/>
            <person name="Diel D.G."/>
            <person name="Khatiwada S."/>
            <person name="Sims W."/>
            <person name="Edwards J.F."/>
            <person name="Wen X."/>
            <person name="Kutish G.F."/>
            <person name="Rock D.L."/>
            <person name="Delhon G."/>
        </authorList>
    </citation>
    <scope>NUCLEOTIDE SEQUENCE [LARGE SCALE GENOMIC DNA]</scope>
    <source>
        <strain evidence="6">BV-TX09c15</strain>
        <strain evidence="7">BV-TX09c5</strain>
    </source>
</reference>
<comment type="similarity">
    <text evidence="4">Belongs to the orthopoxvirus OPG062 family.</text>
</comment>
<accession>A0A0E3T7F0</accession>
<evidence type="ECO:0000313" key="8">
    <source>
        <dbReference type="Proteomes" id="UP000136698"/>
    </source>
</evidence>
<dbReference type="InterPro" id="IPR006854">
    <property type="entry name" value="Phosphoprotein_F17"/>
</dbReference>
<sequence>MEAGGVHKRPFIVNVEGQGRVLVLRYVKLCEVPEARCEAPRTSCVLKVDPPKSPVCDRRPAPLSPTACVRTPPGSPGATPFMPTNMLESLFTRAKTNGEQACRRQ</sequence>
<keyword evidence="1" id="KW-0597">Phosphoprotein</keyword>
<evidence type="ECO:0000256" key="3">
    <source>
        <dbReference type="ARBA" id="ARBA00023125"/>
    </source>
</evidence>
<keyword evidence="2" id="KW-0426">Late protein</keyword>
<evidence type="ECO:0000256" key="5">
    <source>
        <dbReference type="SAM" id="MobiDB-lite"/>
    </source>
</evidence>
<protein>
    <submittedName>
        <fullName evidence="7">DNA-binding phosphoprotein</fullName>
    </submittedName>
</protein>
<dbReference type="Proteomes" id="UP000152300">
    <property type="component" value="Segment"/>
</dbReference>
<feature type="region of interest" description="Disordered" evidence="5">
    <location>
        <begin position="60"/>
        <end position="81"/>
    </location>
</feature>
<dbReference type="GO" id="GO:0003677">
    <property type="term" value="F:DNA binding"/>
    <property type="evidence" value="ECO:0007669"/>
    <property type="project" value="UniProtKB-KW"/>
</dbReference>
<dbReference type="EMBL" id="KM875470">
    <property type="protein sequence ID" value="AKC03186.1"/>
    <property type="molecule type" value="Genomic_DNA"/>
</dbReference>
<dbReference type="Proteomes" id="UP000136698">
    <property type="component" value="Segment"/>
</dbReference>
<dbReference type="GO" id="GO:0019082">
    <property type="term" value="P:viral protein processing"/>
    <property type="evidence" value="ECO:0007669"/>
    <property type="project" value="InterPro"/>
</dbReference>
<proteinExistence type="inferred from homology"/>